<dbReference type="EMBL" id="MN739881">
    <property type="protein sequence ID" value="QHT75709.1"/>
    <property type="molecule type" value="Genomic_DNA"/>
</dbReference>
<accession>A0A6C0H5G8</accession>
<protein>
    <submittedName>
        <fullName evidence="1">Uncharacterized protein</fullName>
    </submittedName>
</protein>
<name>A0A6C0H5G8_9ZZZZ</name>
<reference evidence="1" key="1">
    <citation type="journal article" date="2020" name="Nature">
        <title>Giant virus diversity and host interactions through global metagenomics.</title>
        <authorList>
            <person name="Schulz F."/>
            <person name="Roux S."/>
            <person name="Paez-Espino D."/>
            <person name="Jungbluth S."/>
            <person name="Walsh D.A."/>
            <person name="Denef V.J."/>
            <person name="McMahon K.D."/>
            <person name="Konstantinidis K.T."/>
            <person name="Eloe-Fadrosh E.A."/>
            <person name="Kyrpides N.C."/>
            <person name="Woyke T."/>
        </authorList>
    </citation>
    <scope>NUCLEOTIDE SEQUENCE</scope>
    <source>
        <strain evidence="1">GVMAG-M-3300023179-71</strain>
    </source>
</reference>
<sequence length="86" mass="10561">MDCFIYFRRFMSYGYTDKFLYFEKVYIGTSLSRLGIYGGYGYFCDNYALKYNYNYDKIKNYNEKLNKELIEYFYHPSKIGVLWDTN</sequence>
<organism evidence="1">
    <name type="scientific">viral metagenome</name>
    <dbReference type="NCBI Taxonomy" id="1070528"/>
    <lineage>
        <taxon>unclassified sequences</taxon>
        <taxon>metagenomes</taxon>
        <taxon>organismal metagenomes</taxon>
    </lineage>
</organism>
<dbReference type="AlphaFoldDB" id="A0A6C0H5G8"/>
<evidence type="ECO:0000313" key="1">
    <source>
        <dbReference type="EMBL" id="QHT75709.1"/>
    </source>
</evidence>
<proteinExistence type="predicted"/>